<evidence type="ECO:0000313" key="7">
    <source>
        <dbReference type="Proteomes" id="UP001185899"/>
    </source>
</evidence>
<evidence type="ECO:0000256" key="2">
    <source>
        <dbReference type="ARBA" id="ARBA00022723"/>
    </source>
</evidence>
<dbReference type="RefSeq" id="WP_317547800.1">
    <property type="nucleotide sequence ID" value="NZ_JAWLKE010000002.1"/>
</dbReference>
<dbReference type="SMART" id="SM00704">
    <property type="entry name" value="ZnF_CDGSH"/>
    <property type="match status" value="1"/>
</dbReference>
<dbReference type="Gene3D" id="3.40.5.90">
    <property type="entry name" value="CDGSH iron-sulfur domain, mitoNEET-type"/>
    <property type="match status" value="1"/>
</dbReference>
<gene>
    <name evidence="6" type="ORF">R3P95_05225</name>
</gene>
<proteinExistence type="predicted"/>
<evidence type="ECO:0000256" key="1">
    <source>
        <dbReference type="ARBA" id="ARBA00022714"/>
    </source>
</evidence>
<keyword evidence="7" id="KW-1185">Reference proteome</keyword>
<evidence type="ECO:0000256" key="3">
    <source>
        <dbReference type="ARBA" id="ARBA00023004"/>
    </source>
</evidence>
<sequence length="54" mass="6082">MLIDGPVAIELDDGTRVESDRFVVAVCTCRRSKNYPLCDTSHRAKRRPSQSSED</sequence>
<feature type="domain" description="Iron-binding zinc finger CDGSH type" evidence="5">
    <location>
        <begin position="4"/>
        <end position="48"/>
    </location>
</feature>
<dbReference type="InterPro" id="IPR042216">
    <property type="entry name" value="MitoNEET_CISD"/>
</dbReference>
<protein>
    <submittedName>
        <fullName evidence="6">CDGSH iron-sulfur domain-containing protein</fullName>
    </submittedName>
</protein>
<keyword evidence="1" id="KW-0001">2Fe-2S</keyword>
<reference evidence="6 7" key="1">
    <citation type="submission" date="2023-10" db="EMBL/GenBank/DDBJ databases">
        <title>Development of a sustainable strategy for remediation of hydrocarbon-contaminated territories based on the waste exchange concept.</title>
        <authorList>
            <person name="Krivoruchko A."/>
        </authorList>
    </citation>
    <scope>NUCLEOTIDE SEQUENCE [LARGE SCALE GENOMIC DNA]</scope>
    <source>
        <strain evidence="6 7">IEGM 1322</strain>
    </source>
</reference>
<dbReference type="Proteomes" id="UP001185899">
    <property type="component" value="Unassembled WGS sequence"/>
</dbReference>
<evidence type="ECO:0000313" key="6">
    <source>
        <dbReference type="EMBL" id="MDV6229943.1"/>
    </source>
</evidence>
<comment type="caution">
    <text evidence="6">The sequence shown here is derived from an EMBL/GenBank/DDBJ whole genome shotgun (WGS) entry which is preliminary data.</text>
</comment>
<dbReference type="InterPro" id="IPR018967">
    <property type="entry name" value="FeS-contain_CDGSH-typ"/>
</dbReference>
<accession>A0ABU4AUM3</accession>
<keyword evidence="3" id="KW-0408">Iron</keyword>
<organism evidence="6 7">
    <name type="scientific">Rhodococcus cercidiphylli</name>
    <dbReference type="NCBI Taxonomy" id="489916"/>
    <lineage>
        <taxon>Bacteria</taxon>
        <taxon>Bacillati</taxon>
        <taxon>Actinomycetota</taxon>
        <taxon>Actinomycetes</taxon>
        <taxon>Mycobacteriales</taxon>
        <taxon>Nocardiaceae</taxon>
        <taxon>Rhodococcus</taxon>
    </lineage>
</organism>
<name>A0ABU4AUM3_9NOCA</name>
<evidence type="ECO:0000256" key="4">
    <source>
        <dbReference type="ARBA" id="ARBA00023014"/>
    </source>
</evidence>
<dbReference type="EMBL" id="JAWLKE010000002">
    <property type="protein sequence ID" value="MDV6229943.1"/>
    <property type="molecule type" value="Genomic_DNA"/>
</dbReference>
<keyword evidence="2" id="KW-0479">Metal-binding</keyword>
<evidence type="ECO:0000259" key="5">
    <source>
        <dbReference type="SMART" id="SM00704"/>
    </source>
</evidence>
<dbReference type="Pfam" id="PF09360">
    <property type="entry name" value="zf-CDGSH"/>
    <property type="match status" value="1"/>
</dbReference>
<keyword evidence="4" id="KW-0411">Iron-sulfur</keyword>